<dbReference type="KEGG" id="cpb:Cphamn1_1647"/>
<dbReference type="GO" id="GO:0009190">
    <property type="term" value="P:cyclic nucleotide biosynthetic process"/>
    <property type="evidence" value="ECO:0007669"/>
    <property type="project" value="InterPro"/>
</dbReference>
<name>B3EKN0_CHLPB</name>
<dbReference type="AlphaFoldDB" id="B3EKN0"/>
<dbReference type="STRING" id="331678.Cphamn1_1647"/>
<reference evidence="2" key="1">
    <citation type="submission" date="2008-06" db="EMBL/GenBank/DDBJ databases">
        <title>Complete sequence of Chlorobium phaeobacteroides BS1.</title>
        <authorList>
            <consortium name="US DOE Joint Genome Institute"/>
            <person name="Lucas S."/>
            <person name="Copeland A."/>
            <person name="Lapidus A."/>
            <person name="Glavina del Rio T."/>
            <person name="Dalin E."/>
            <person name="Tice H."/>
            <person name="Bruce D."/>
            <person name="Goodwin L."/>
            <person name="Pitluck S."/>
            <person name="Schmutz J."/>
            <person name="Larimer F."/>
            <person name="Land M."/>
            <person name="Hauser L."/>
            <person name="Kyrpides N."/>
            <person name="Ovchinnikova G."/>
            <person name="Li T."/>
            <person name="Liu Z."/>
            <person name="Zhao F."/>
            <person name="Overmann J."/>
            <person name="Bryant D.A."/>
            <person name="Richardson P."/>
        </authorList>
    </citation>
    <scope>NUCLEOTIDE SEQUENCE [LARGE SCALE GENOMIC DNA]</scope>
    <source>
        <strain evidence="2">BS1</strain>
    </source>
</reference>
<dbReference type="HOGENOM" id="CLU_1065002_0_0_10"/>
<organism evidence="2">
    <name type="scientific">Chlorobium phaeobacteroides (strain BS1)</name>
    <dbReference type="NCBI Taxonomy" id="331678"/>
    <lineage>
        <taxon>Bacteria</taxon>
        <taxon>Pseudomonadati</taxon>
        <taxon>Chlorobiota</taxon>
        <taxon>Chlorobiia</taxon>
        <taxon>Chlorobiales</taxon>
        <taxon>Chlorobiaceae</taxon>
        <taxon>Chlorobium/Pelodictyon group</taxon>
        <taxon>Chlorobium</taxon>
    </lineage>
</organism>
<dbReference type="InterPro" id="IPR001054">
    <property type="entry name" value="A/G_cyclase"/>
</dbReference>
<dbReference type="OrthoDB" id="594359at2"/>
<dbReference type="eggNOG" id="COG2114">
    <property type="taxonomic scope" value="Bacteria"/>
</dbReference>
<dbReference type="InterPro" id="IPR029787">
    <property type="entry name" value="Nucleotide_cyclase"/>
</dbReference>
<accession>B3EKN0</accession>
<proteinExistence type="predicted"/>
<protein>
    <submittedName>
        <fullName evidence="2">Putative adenylate/guanylate cyclase</fullName>
    </submittedName>
</protein>
<dbReference type="Gene3D" id="3.30.70.1230">
    <property type="entry name" value="Nucleotide cyclase"/>
    <property type="match status" value="1"/>
</dbReference>
<gene>
    <name evidence="2" type="ordered locus">Cphamn1_1647</name>
</gene>
<evidence type="ECO:0000259" key="1">
    <source>
        <dbReference type="PROSITE" id="PS50125"/>
    </source>
</evidence>
<dbReference type="SUPFAM" id="SSF55073">
    <property type="entry name" value="Nucleotide cyclase"/>
    <property type="match status" value="1"/>
</dbReference>
<dbReference type="EMBL" id="CP001101">
    <property type="protein sequence ID" value="ACE04566.1"/>
    <property type="molecule type" value="Genomic_DNA"/>
</dbReference>
<feature type="domain" description="Guanylate cyclase" evidence="1">
    <location>
        <begin position="43"/>
        <end position="165"/>
    </location>
</feature>
<dbReference type="PROSITE" id="PS50125">
    <property type="entry name" value="GUANYLATE_CYCLASE_2"/>
    <property type="match status" value="1"/>
</dbReference>
<dbReference type="GO" id="GO:0035556">
    <property type="term" value="P:intracellular signal transduction"/>
    <property type="evidence" value="ECO:0007669"/>
    <property type="project" value="InterPro"/>
</dbReference>
<sequence length="267" mass="30249">MKTTYSFQTIEDFLISHPLTIDVEIEDEWSGSFPVKGLELQATVLYAELTDYYRLSFSMKSSEMLIYVNNFLAWTGKSVDAMDCCVLHRSLDHAVMLVFLNRLGSSDTFSDALRAARWMGEHDVLRFCPRIGIASGQVTAGFTGTAKKFSASVFGKPVILAAAFAGAKVQGDFAMRITVDSEEWGEKKIEEFFPAVEYDDPEQGKVKQPQTWELGKRRDVEFALAGKKSVRDIASFIHWMPEHSGDKKARDWLREMKRQGFYRPPSV</sequence>
<dbReference type="GO" id="GO:0004016">
    <property type="term" value="F:adenylate cyclase activity"/>
    <property type="evidence" value="ECO:0007669"/>
    <property type="project" value="UniProtKB-ARBA"/>
</dbReference>
<evidence type="ECO:0000313" key="2">
    <source>
        <dbReference type="EMBL" id="ACE04566.1"/>
    </source>
</evidence>